<protein>
    <recommendedName>
        <fullName evidence="2">C2H2-type domain-containing protein</fullName>
    </recommendedName>
</protein>
<gene>
    <name evidence="3" type="ORF">IMSHALPRED_007662</name>
</gene>
<feature type="domain" description="C2H2-type" evidence="2">
    <location>
        <begin position="269"/>
        <end position="298"/>
    </location>
</feature>
<feature type="domain" description="C2H2-type" evidence="2">
    <location>
        <begin position="235"/>
        <end position="260"/>
    </location>
</feature>
<dbReference type="Proteomes" id="UP000664534">
    <property type="component" value="Unassembled WGS sequence"/>
</dbReference>
<accession>A0A8H3FNW5</accession>
<evidence type="ECO:0000256" key="1">
    <source>
        <dbReference type="SAM" id="MobiDB-lite"/>
    </source>
</evidence>
<sequence length="329" mass="36436">MTHESFEMDNPVPDWTEEFDFGAFLDFPPDDDDQGGEERNIPPPVLDANYPTDGSSAWKSGHASNLMPEVCEERCIDLQGPSYLSTLLGSSEKPEVRQRTNDQIQINNASPGIGYGADNFYEDENGANEYLGIAYSTALKTAGLESNAVGNHEEACTIPSSQDLSPSFPYNIENGSLEKHCTCTSCLEVCNVGTNPPYQSKGLTCRFPSCQKTSILCHSDLRAHERRHYGQAGKYTCLEQDCHTITKHFGDLRRHYKTKHCISAEKEHYACPISWCKYSGNNGFARKDKLKSHYKNIHEGKPGLAKASRVIKPAKLKPQVSTFVGSAGK</sequence>
<dbReference type="OrthoDB" id="5429571at2759"/>
<name>A0A8H3FNW5_9LECA</name>
<evidence type="ECO:0000259" key="2">
    <source>
        <dbReference type="SMART" id="SM00355"/>
    </source>
</evidence>
<feature type="domain" description="C2H2-type" evidence="2">
    <location>
        <begin position="203"/>
        <end position="228"/>
    </location>
</feature>
<keyword evidence="4" id="KW-1185">Reference proteome</keyword>
<dbReference type="SMART" id="SM00355">
    <property type="entry name" value="ZnF_C2H2"/>
    <property type="match status" value="3"/>
</dbReference>
<reference evidence="3" key="1">
    <citation type="submission" date="2021-03" db="EMBL/GenBank/DDBJ databases">
        <authorList>
            <person name="Tagirdzhanova G."/>
        </authorList>
    </citation>
    <scope>NUCLEOTIDE SEQUENCE</scope>
</reference>
<comment type="caution">
    <text evidence="3">The sequence shown here is derived from an EMBL/GenBank/DDBJ whole genome shotgun (WGS) entry which is preliminary data.</text>
</comment>
<dbReference type="Gene3D" id="3.30.160.60">
    <property type="entry name" value="Classic Zinc Finger"/>
    <property type="match status" value="1"/>
</dbReference>
<feature type="region of interest" description="Disordered" evidence="1">
    <location>
        <begin position="1"/>
        <end position="62"/>
    </location>
</feature>
<organism evidence="3 4">
    <name type="scientific">Imshaugia aleurites</name>
    <dbReference type="NCBI Taxonomy" id="172621"/>
    <lineage>
        <taxon>Eukaryota</taxon>
        <taxon>Fungi</taxon>
        <taxon>Dikarya</taxon>
        <taxon>Ascomycota</taxon>
        <taxon>Pezizomycotina</taxon>
        <taxon>Lecanoromycetes</taxon>
        <taxon>OSLEUM clade</taxon>
        <taxon>Lecanoromycetidae</taxon>
        <taxon>Lecanorales</taxon>
        <taxon>Lecanorineae</taxon>
        <taxon>Parmeliaceae</taxon>
        <taxon>Imshaugia</taxon>
    </lineage>
</organism>
<proteinExistence type="predicted"/>
<evidence type="ECO:0000313" key="4">
    <source>
        <dbReference type="Proteomes" id="UP000664534"/>
    </source>
</evidence>
<dbReference type="InterPro" id="IPR013087">
    <property type="entry name" value="Znf_C2H2_type"/>
</dbReference>
<dbReference type="AlphaFoldDB" id="A0A8H3FNW5"/>
<evidence type="ECO:0000313" key="3">
    <source>
        <dbReference type="EMBL" id="CAF9928482.1"/>
    </source>
</evidence>
<dbReference type="EMBL" id="CAJPDT010000050">
    <property type="protein sequence ID" value="CAF9928482.1"/>
    <property type="molecule type" value="Genomic_DNA"/>
</dbReference>